<dbReference type="Gene3D" id="3.40.50.1000">
    <property type="entry name" value="HAD superfamily/HAD-like"/>
    <property type="match status" value="1"/>
</dbReference>
<dbReference type="Pfam" id="PF00702">
    <property type="entry name" value="Hydrolase"/>
    <property type="match status" value="1"/>
</dbReference>
<dbReference type="OrthoDB" id="368044at2"/>
<dbReference type="EMBL" id="CP034587">
    <property type="protein sequence ID" value="AZQ70088.1"/>
    <property type="molecule type" value="Genomic_DNA"/>
</dbReference>
<dbReference type="SUPFAM" id="SSF56784">
    <property type="entry name" value="HAD-like"/>
    <property type="match status" value="1"/>
</dbReference>
<dbReference type="AlphaFoldDB" id="A0A3Q9FQZ1"/>
<dbReference type="PANTHER" id="PTHR43434:SF1">
    <property type="entry name" value="PHOSPHOGLYCOLATE PHOSPHATASE"/>
    <property type="match status" value="1"/>
</dbReference>
<proteinExistence type="predicted"/>
<reference evidence="1 2" key="1">
    <citation type="submission" date="2018-12" db="EMBL/GenBank/DDBJ databases">
        <title>The whole draft genome of Streptomyce luteoverticillatus CGMCC 15060.</title>
        <authorList>
            <person name="Feng Z."/>
            <person name="Chen G."/>
            <person name="Zhang J."/>
            <person name="Zhu H."/>
            <person name="Yu X."/>
            <person name="Zhang W."/>
            <person name="Zhang X."/>
        </authorList>
    </citation>
    <scope>NUCLEOTIDE SEQUENCE [LARGE SCALE GENOMIC DNA]</scope>
    <source>
        <strain evidence="1 2">CGMCC 15060</strain>
    </source>
</reference>
<gene>
    <name evidence="1" type="ORF">EKH77_01650</name>
</gene>
<evidence type="ECO:0000313" key="2">
    <source>
        <dbReference type="Proteomes" id="UP000267900"/>
    </source>
</evidence>
<dbReference type="InterPro" id="IPR023214">
    <property type="entry name" value="HAD_sf"/>
</dbReference>
<dbReference type="RefSeq" id="WP_126912653.1">
    <property type="nucleotide sequence ID" value="NZ_CP034587.1"/>
</dbReference>
<dbReference type="InterPro" id="IPR050155">
    <property type="entry name" value="HAD-like_hydrolase_sf"/>
</dbReference>
<dbReference type="PANTHER" id="PTHR43434">
    <property type="entry name" value="PHOSPHOGLYCOLATE PHOSPHATASE"/>
    <property type="match status" value="1"/>
</dbReference>
<dbReference type="GO" id="GO:0008967">
    <property type="term" value="F:phosphoglycolate phosphatase activity"/>
    <property type="evidence" value="ECO:0007669"/>
    <property type="project" value="TreeGrafter"/>
</dbReference>
<accession>A0A3Q9FQZ1</accession>
<organism evidence="1 2">
    <name type="scientific">Streptomyces luteoverticillatus</name>
    <name type="common">Streptoverticillium luteoverticillatus</name>
    <dbReference type="NCBI Taxonomy" id="66425"/>
    <lineage>
        <taxon>Bacteria</taxon>
        <taxon>Bacillati</taxon>
        <taxon>Actinomycetota</taxon>
        <taxon>Actinomycetes</taxon>
        <taxon>Kitasatosporales</taxon>
        <taxon>Streptomycetaceae</taxon>
        <taxon>Streptomyces</taxon>
    </lineage>
</organism>
<dbReference type="GO" id="GO:0005829">
    <property type="term" value="C:cytosol"/>
    <property type="evidence" value="ECO:0007669"/>
    <property type="project" value="TreeGrafter"/>
</dbReference>
<sequence>MLILDFDGVVCDAFEECAVVTRHAGDAAAATAAKSPAELAAGLAPAFLDRFRAVRWHSRLLDHFMVALDPRSERLGGQEEFDALFSAIPDERRERLVAGATALRAELRRRHRAEWLGMHRLYPGVRGLLERHAGRVSIVTAKDETSVREILAHHGLGGAVVSVVGECADKRAAVLELVAEDGLRPEHATFVDDNLRNALQVRDTGARALWAYWGYHTADDVRKSLRRRVARLYLPELAGLSA</sequence>
<evidence type="ECO:0000313" key="1">
    <source>
        <dbReference type="EMBL" id="AZQ70088.1"/>
    </source>
</evidence>
<protein>
    <submittedName>
        <fullName evidence="1">HAD family hydrolase</fullName>
    </submittedName>
</protein>
<dbReference type="GO" id="GO:0006281">
    <property type="term" value="P:DNA repair"/>
    <property type="evidence" value="ECO:0007669"/>
    <property type="project" value="TreeGrafter"/>
</dbReference>
<dbReference type="Proteomes" id="UP000267900">
    <property type="component" value="Chromosome"/>
</dbReference>
<keyword evidence="1" id="KW-0378">Hydrolase</keyword>
<dbReference type="InterPro" id="IPR036412">
    <property type="entry name" value="HAD-like_sf"/>
</dbReference>
<keyword evidence="2" id="KW-1185">Reference proteome</keyword>
<name>A0A3Q9FQZ1_STRLT</name>